<keyword evidence="4 5" id="KW-0472">Membrane</keyword>
<gene>
    <name evidence="7" type="ORF">NK6_728</name>
</gene>
<reference evidence="7 8" key="1">
    <citation type="submission" date="2014-11" db="EMBL/GenBank/DDBJ databases">
        <title>Symbiosis island explosion on the genome of extra-slow-growing strains of soybean bradyrhizobia with massive insertion sequences.</title>
        <authorList>
            <person name="Iida T."/>
            <person name="Minamisawa K."/>
        </authorList>
    </citation>
    <scope>NUCLEOTIDE SEQUENCE [LARGE SCALE GENOMIC DNA]</scope>
    <source>
        <strain evidence="7 8">NK6</strain>
    </source>
</reference>
<feature type="transmembrane region" description="Helical" evidence="5">
    <location>
        <begin position="344"/>
        <end position="364"/>
    </location>
</feature>
<feature type="transmembrane region" description="Helical" evidence="5">
    <location>
        <begin position="128"/>
        <end position="151"/>
    </location>
</feature>
<evidence type="ECO:0000313" key="8">
    <source>
        <dbReference type="Proteomes" id="UP000063308"/>
    </source>
</evidence>
<feature type="transmembrane region" description="Helical" evidence="5">
    <location>
        <begin position="73"/>
        <end position="91"/>
    </location>
</feature>
<dbReference type="Proteomes" id="UP000063308">
    <property type="component" value="Chromosome"/>
</dbReference>
<dbReference type="EMBL" id="AP014685">
    <property type="protein sequence ID" value="BAR53913.1"/>
    <property type="molecule type" value="Genomic_DNA"/>
</dbReference>
<dbReference type="GO" id="GO:0016020">
    <property type="term" value="C:membrane"/>
    <property type="evidence" value="ECO:0007669"/>
    <property type="project" value="UniProtKB-SubCell"/>
</dbReference>
<dbReference type="AlphaFoldDB" id="A0A0E4BKM7"/>
<protein>
    <recommendedName>
        <fullName evidence="6">O-antigen ligase-related domain-containing protein</fullName>
    </recommendedName>
</protein>
<feature type="transmembrane region" description="Helical" evidence="5">
    <location>
        <begin position="399"/>
        <end position="416"/>
    </location>
</feature>
<feature type="transmembrane region" description="Helical" evidence="5">
    <location>
        <begin position="21"/>
        <end position="40"/>
    </location>
</feature>
<feature type="transmembrane region" description="Helical" evidence="5">
    <location>
        <begin position="97"/>
        <end position="116"/>
    </location>
</feature>
<evidence type="ECO:0000256" key="4">
    <source>
        <dbReference type="ARBA" id="ARBA00023136"/>
    </source>
</evidence>
<dbReference type="InterPro" id="IPR051533">
    <property type="entry name" value="WaaL-like"/>
</dbReference>
<dbReference type="PANTHER" id="PTHR37422">
    <property type="entry name" value="TEICHURONIC ACID BIOSYNTHESIS PROTEIN TUAE"/>
    <property type="match status" value="1"/>
</dbReference>
<feature type="transmembrane region" description="Helical" evidence="5">
    <location>
        <begin position="241"/>
        <end position="259"/>
    </location>
</feature>
<feature type="transmembrane region" description="Helical" evidence="5">
    <location>
        <begin position="371"/>
        <end position="393"/>
    </location>
</feature>
<evidence type="ECO:0000256" key="2">
    <source>
        <dbReference type="ARBA" id="ARBA00022692"/>
    </source>
</evidence>
<name>A0A0E4BKM7_9BRAD</name>
<feature type="transmembrane region" description="Helical" evidence="5">
    <location>
        <begin position="194"/>
        <end position="213"/>
    </location>
</feature>
<evidence type="ECO:0000256" key="5">
    <source>
        <dbReference type="SAM" id="Phobius"/>
    </source>
</evidence>
<dbReference type="PANTHER" id="PTHR37422:SF13">
    <property type="entry name" value="LIPOPOLYSACCHARIDE BIOSYNTHESIS PROTEIN PA4999-RELATED"/>
    <property type="match status" value="1"/>
</dbReference>
<evidence type="ECO:0000259" key="6">
    <source>
        <dbReference type="Pfam" id="PF04932"/>
    </source>
</evidence>
<evidence type="ECO:0000256" key="1">
    <source>
        <dbReference type="ARBA" id="ARBA00004141"/>
    </source>
</evidence>
<comment type="subcellular location">
    <subcellularLocation>
        <location evidence="1">Membrane</location>
        <topology evidence="1">Multi-pass membrane protein</topology>
    </subcellularLocation>
</comment>
<dbReference type="InterPro" id="IPR007016">
    <property type="entry name" value="O-antigen_ligase-rel_domated"/>
</dbReference>
<keyword evidence="2 5" id="KW-0812">Transmembrane</keyword>
<accession>A0A0E4BKM7</accession>
<evidence type="ECO:0000313" key="7">
    <source>
        <dbReference type="EMBL" id="BAR53913.1"/>
    </source>
</evidence>
<feature type="domain" description="O-antigen ligase-related" evidence="6">
    <location>
        <begin position="205"/>
        <end position="355"/>
    </location>
</feature>
<keyword evidence="3 5" id="KW-1133">Transmembrane helix</keyword>
<dbReference type="Pfam" id="PF04932">
    <property type="entry name" value="Wzy_C"/>
    <property type="match status" value="1"/>
</dbReference>
<proteinExistence type="predicted"/>
<organism evidence="7 8">
    <name type="scientific">Bradyrhizobium diazoefficiens</name>
    <dbReference type="NCBI Taxonomy" id="1355477"/>
    <lineage>
        <taxon>Bacteria</taxon>
        <taxon>Pseudomonadati</taxon>
        <taxon>Pseudomonadota</taxon>
        <taxon>Alphaproteobacteria</taxon>
        <taxon>Hyphomicrobiales</taxon>
        <taxon>Nitrobacteraceae</taxon>
        <taxon>Bradyrhizobium</taxon>
    </lineage>
</organism>
<sequence>MTAIARETASQMLWRRLRSPAAWSETVDLLAILTAASLPWSTSLAGIFNALMLLCMVPFLDVRAFVQSLKRPICVAPIALVLLALVGTLWSDATWGARFYAVNPTVKLLVLPVLLYHFERSRRGQWVFIAFLVSCGLLSVMSWLVVFYPSLALKTDPMERGIFVKNYIDQSQEFTLCAVALAYPIVMLLRQKRYWFAGLLAALALSFFVNMAFVVVSRTALVTVPIMVGVFALLHLKGRGIAIIPAILLASAVLAWQASPQLRKTADRFADEYTRYVEKGEPTSAGLRLEFWRKSLGFFVEAPIVGHGTGSTRGLFERDATPSGQYLASAEVIGNPHNQTLNVAVQWGVIGVVVLYAIWILHLLLFRGDGLASWVGLLVVVQNIFTSLFNSHLFDFHEGWMYVIGVGVAAGMVIRAQPPAANVGEAGS</sequence>
<evidence type="ECO:0000256" key="3">
    <source>
        <dbReference type="ARBA" id="ARBA00022989"/>
    </source>
</evidence>
<dbReference type="RefSeq" id="WP_060908242.1">
    <property type="nucleotide sequence ID" value="NZ_JAFCKD010000010.1"/>
</dbReference>
<feature type="transmembrane region" description="Helical" evidence="5">
    <location>
        <begin position="46"/>
        <end position="66"/>
    </location>
</feature>